<dbReference type="InterPro" id="IPR013749">
    <property type="entry name" value="PM/HMP-P_kinase-1"/>
</dbReference>
<keyword evidence="6" id="KW-0547">Nucleotide-binding</keyword>
<protein>
    <submittedName>
        <fullName evidence="11">Hydroxymethylpyrimidine/phosphomethylpyrimidine kinase</fullName>
    </submittedName>
</protein>
<keyword evidence="12" id="KW-1185">Reference proteome</keyword>
<evidence type="ECO:0000256" key="8">
    <source>
        <dbReference type="ARBA" id="ARBA00022840"/>
    </source>
</evidence>
<keyword evidence="7 11" id="KW-0418">Kinase</keyword>
<accession>A0A8J3X073</accession>
<organism evidence="11 12">
    <name type="scientific">Planosporangium mesophilum</name>
    <dbReference type="NCBI Taxonomy" id="689768"/>
    <lineage>
        <taxon>Bacteria</taxon>
        <taxon>Bacillati</taxon>
        <taxon>Actinomycetota</taxon>
        <taxon>Actinomycetes</taxon>
        <taxon>Micromonosporales</taxon>
        <taxon>Micromonosporaceae</taxon>
        <taxon>Planosporangium</taxon>
    </lineage>
</organism>
<dbReference type="GO" id="GO:0005524">
    <property type="term" value="F:ATP binding"/>
    <property type="evidence" value="ECO:0007669"/>
    <property type="project" value="UniProtKB-KW"/>
</dbReference>
<dbReference type="PANTHER" id="PTHR20858:SF17">
    <property type="entry name" value="HYDROXYMETHYLPYRIMIDINE_PHOSPHOMETHYLPYRIMIDINE KINASE THI20-RELATED"/>
    <property type="match status" value="1"/>
</dbReference>
<evidence type="ECO:0000256" key="9">
    <source>
        <dbReference type="ARBA" id="ARBA00022977"/>
    </source>
</evidence>
<gene>
    <name evidence="11" type="ORF">Pme01_16510</name>
</gene>
<sequence>MNPPVALTIAGSDSGGGAGIQADLKTFTMHGVFGTSVITALTAQNTAKVRGVRAVEPDFVAEQLAAVLDDLPVAAVKTGMLATVEIVHLVARWARRLPRLVVDPVLVSSSGDQLFDGSARRAYLDELFPVATVVTPNSREAGVLVGRSVESVDDAVAAARELGGAGPEWVVVKGGHLDGGGEAVDVVWHAGEVEILRAPWVDTANNHGTGCTFAAATAARLSRGDDVRTALHGAKSYVHRALRGSAGWRLGEGHGPLSWEALS</sequence>
<dbReference type="RefSeq" id="WP_168114988.1">
    <property type="nucleotide sequence ID" value="NZ_BOON01000015.1"/>
</dbReference>
<dbReference type="PANTHER" id="PTHR20858">
    <property type="entry name" value="PHOSPHOMETHYLPYRIMIDINE KINASE"/>
    <property type="match status" value="1"/>
</dbReference>
<proteinExistence type="predicted"/>
<comment type="catalytic activity">
    <reaction evidence="2">
        <text>4-amino-2-methyl-5-(phosphooxymethyl)pyrimidine + ATP = 4-amino-2-methyl-5-(diphosphooxymethyl)pyrimidine + ADP</text>
        <dbReference type="Rhea" id="RHEA:19893"/>
        <dbReference type="ChEBI" id="CHEBI:30616"/>
        <dbReference type="ChEBI" id="CHEBI:57841"/>
        <dbReference type="ChEBI" id="CHEBI:58354"/>
        <dbReference type="ChEBI" id="CHEBI:456216"/>
        <dbReference type="EC" id="2.7.4.7"/>
    </reaction>
</comment>
<keyword evidence="9" id="KW-0784">Thiamine biosynthesis</keyword>
<dbReference type="CDD" id="cd01169">
    <property type="entry name" value="HMPP_kinase"/>
    <property type="match status" value="1"/>
</dbReference>
<evidence type="ECO:0000256" key="1">
    <source>
        <dbReference type="ARBA" id="ARBA00000151"/>
    </source>
</evidence>
<dbReference type="GO" id="GO:0009228">
    <property type="term" value="P:thiamine biosynthetic process"/>
    <property type="evidence" value="ECO:0007669"/>
    <property type="project" value="UniProtKB-KW"/>
</dbReference>
<comment type="catalytic activity">
    <reaction evidence="1">
        <text>4-amino-5-hydroxymethyl-2-methylpyrimidine + ATP = 4-amino-2-methyl-5-(phosphooxymethyl)pyrimidine + ADP + H(+)</text>
        <dbReference type="Rhea" id="RHEA:23096"/>
        <dbReference type="ChEBI" id="CHEBI:15378"/>
        <dbReference type="ChEBI" id="CHEBI:16892"/>
        <dbReference type="ChEBI" id="CHEBI:30616"/>
        <dbReference type="ChEBI" id="CHEBI:58354"/>
        <dbReference type="ChEBI" id="CHEBI:456216"/>
        <dbReference type="EC" id="2.7.1.49"/>
    </reaction>
</comment>
<dbReference type="GO" id="GO:0008902">
    <property type="term" value="F:hydroxymethylpyrimidine kinase activity"/>
    <property type="evidence" value="ECO:0007669"/>
    <property type="project" value="UniProtKB-EC"/>
</dbReference>
<evidence type="ECO:0000313" key="11">
    <source>
        <dbReference type="EMBL" id="GII22054.1"/>
    </source>
</evidence>
<dbReference type="FunFam" id="3.40.1190.20:FF:000003">
    <property type="entry name" value="Phosphomethylpyrimidine kinase ThiD"/>
    <property type="match status" value="1"/>
</dbReference>
<comment type="caution">
    <text evidence="11">The sequence shown here is derived from an EMBL/GenBank/DDBJ whole genome shotgun (WGS) entry which is preliminary data.</text>
</comment>
<evidence type="ECO:0000256" key="2">
    <source>
        <dbReference type="ARBA" id="ARBA00000565"/>
    </source>
</evidence>
<dbReference type="EMBL" id="BOON01000015">
    <property type="protein sequence ID" value="GII22054.1"/>
    <property type="molecule type" value="Genomic_DNA"/>
</dbReference>
<dbReference type="GO" id="GO:0008972">
    <property type="term" value="F:phosphomethylpyrimidine kinase activity"/>
    <property type="evidence" value="ECO:0007669"/>
    <property type="project" value="UniProtKB-EC"/>
</dbReference>
<dbReference type="Proteomes" id="UP000599074">
    <property type="component" value="Unassembled WGS sequence"/>
</dbReference>
<keyword evidence="8" id="KW-0067">ATP-binding</keyword>
<comment type="pathway">
    <text evidence="4">Cofactor biosynthesis; thiamine diphosphate biosynthesis; 4-amino-2-methyl-5-diphosphomethylpyrimidine from 5-amino-1-(5-phospho-D-ribosyl)imidazole: step 3/3.</text>
</comment>
<dbReference type="InterPro" id="IPR029056">
    <property type="entry name" value="Ribokinase-like"/>
</dbReference>
<evidence type="ECO:0000256" key="3">
    <source>
        <dbReference type="ARBA" id="ARBA00003848"/>
    </source>
</evidence>
<name>A0A8J3X073_9ACTN</name>
<dbReference type="GO" id="GO:0009229">
    <property type="term" value="P:thiamine diphosphate biosynthetic process"/>
    <property type="evidence" value="ECO:0007669"/>
    <property type="project" value="UniProtKB-UniPathway"/>
</dbReference>
<keyword evidence="5" id="KW-0808">Transferase</keyword>
<evidence type="ECO:0000259" key="10">
    <source>
        <dbReference type="Pfam" id="PF08543"/>
    </source>
</evidence>
<evidence type="ECO:0000256" key="7">
    <source>
        <dbReference type="ARBA" id="ARBA00022777"/>
    </source>
</evidence>
<dbReference type="GO" id="GO:0005829">
    <property type="term" value="C:cytosol"/>
    <property type="evidence" value="ECO:0007669"/>
    <property type="project" value="TreeGrafter"/>
</dbReference>
<reference evidence="11" key="1">
    <citation type="submission" date="2021-01" db="EMBL/GenBank/DDBJ databases">
        <title>Whole genome shotgun sequence of Planosporangium mesophilum NBRC 109066.</title>
        <authorList>
            <person name="Komaki H."/>
            <person name="Tamura T."/>
        </authorList>
    </citation>
    <scope>NUCLEOTIDE SEQUENCE</scope>
    <source>
        <strain evidence="11">NBRC 109066</strain>
    </source>
</reference>
<dbReference type="Gene3D" id="3.40.1190.20">
    <property type="match status" value="1"/>
</dbReference>
<evidence type="ECO:0000256" key="6">
    <source>
        <dbReference type="ARBA" id="ARBA00022741"/>
    </source>
</evidence>
<evidence type="ECO:0000313" key="12">
    <source>
        <dbReference type="Proteomes" id="UP000599074"/>
    </source>
</evidence>
<feature type="domain" description="Pyridoxamine kinase/Phosphomethylpyrimidine kinase" evidence="10">
    <location>
        <begin position="13"/>
        <end position="257"/>
    </location>
</feature>
<evidence type="ECO:0000256" key="4">
    <source>
        <dbReference type="ARBA" id="ARBA00004769"/>
    </source>
</evidence>
<dbReference type="UniPathway" id="UPA00060">
    <property type="reaction ID" value="UER00138"/>
</dbReference>
<comment type="function">
    <text evidence="3">Catalyzes the phosphorylation of hydroxymethylpyrimidine phosphate (HMP-P) to HMP-PP, and of HMP to HMP-P.</text>
</comment>
<evidence type="ECO:0000256" key="5">
    <source>
        <dbReference type="ARBA" id="ARBA00022679"/>
    </source>
</evidence>
<dbReference type="NCBIfam" id="TIGR00097">
    <property type="entry name" value="HMP-P_kinase"/>
    <property type="match status" value="1"/>
</dbReference>
<dbReference type="AlphaFoldDB" id="A0A8J3X073"/>
<dbReference type="SUPFAM" id="SSF53613">
    <property type="entry name" value="Ribokinase-like"/>
    <property type="match status" value="1"/>
</dbReference>
<dbReference type="Pfam" id="PF08543">
    <property type="entry name" value="Phos_pyr_kin"/>
    <property type="match status" value="1"/>
</dbReference>
<dbReference type="InterPro" id="IPR004399">
    <property type="entry name" value="HMP/HMP-P_kinase_dom"/>
</dbReference>